<name>A0A8D8RRW7_9HEMI</name>
<sequence>MISTNLHLLAMNNPRPRTRSHSPIPGPQPSPRLRKSRPRPQLRRRNPRTRSPRRFPNPRAFRTRCLRRTETLQNSLSKSVTPRGGVNRSSYGLTKMSRAGFEPSVRTLDYLHTSSLSICFLMI</sequence>
<reference evidence="2" key="1">
    <citation type="submission" date="2021-05" db="EMBL/GenBank/DDBJ databases">
        <authorList>
            <person name="Alioto T."/>
            <person name="Alioto T."/>
            <person name="Gomez Garrido J."/>
        </authorList>
    </citation>
    <scope>NUCLEOTIDE SEQUENCE</scope>
</reference>
<evidence type="ECO:0000313" key="2">
    <source>
        <dbReference type="EMBL" id="CAG6656155.1"/>
    </source>
</evidence>
<feature type="region of interest" description="Disordered" evidence="1">
    <location>
        <begin position="12"/>
        <end position="91"/>
    </location>
</feature>
<proteinExistence type="predicted"/>
<dbReference type="AlphaFoldDB" id="A0A8D8RRW7"/>
<feature type="compositionally biased region" description="Polar residues" evidence="1">
    <location>
        <begin position="71"/>
        <end position="80"/>
    </location>
</feature>
<organism evidence="2">
    <name type="scientific">Cacopsylla melanoneura</name>
    <dbReference type="NCBI Taxonomy" id="428564"/>
    <lineage>
        <taxon>Eukaryota</taxon>
        <taxon>Metazoa</taxon>
        <taxon>Ecdysozoa</taxon>
        <taxon>Arthropoda</taxon>
        <taxon>Hexapoda</taxon>
        <taxon>Insecta</taxon>
        <taxon>Pterygota</taxon>
        <taxon>Neoptera</taxon>
        <taxon>Paraneoptera</taxon>
        <taxon>Hemiptera</taxon>
        <taxon>Sternorrhyncha</taxon>
        <taxon>Psylloidea</taxon>
        <taxon>Psyllidae</taxon>
        <taxon>Psyllinae</taxon>
        <taxon>Cacopsylla</taxon>
    </lineage>
</organism>
<accession>A0A8D8RRW7</accession>
<dbReference type="EMBL" id="HBUF01184173">
    <property type="protein sequence ID" value="CAG6656155.1"/>
    <property type="molecule type" value="Transcribed_RNA"/>
</dbReference>
<evidence type="ECO:0000256" key="1">
    <source>
        <dbReference type="SAM" id="MobiDB-lite"/>
    </source>
</evidence>
<feature type="compositionally biased region" description="Basic residues" evidence="1">
    <location>
        <begin position="32"/>
        <end position="53"/>
    </location>
</feature>
<protein>
    <submittedName>
        <fullName evidence="2">Uncharacterized protein</fullName>
    </submittedName>
</protein>